<gene>
    <name evidence="3" type="ORF">C5O23_08030</name>
</gene>
<comment type="caution">
    <text evidence="3">The sequence shown here is derived from an EMBL/GenBank/DDBJ whole genome shotgun (WGS) entry which is preliminary data.</text>
</comment>
<sequence>MKFLRIIPALAVILSFVWPAGVSGAAQKEEPGYVRELTEADSLAIAAADSIMNSISLDEVVVTAPLKEMEVRGDTTIFNADAYRLRDGAYLQELVRVIPGMEYDKASGRLTYYGTLLNEVMVNGEKFFGSDVVAALENLSVELISQLKVYDKASDQEEFTGVRTGGKNQVLDIQTKSAFDGMLMAGASVALGNENRYEGRLHGNSFRMGGDNFSFNADTGNSHILSGRRGNRQDSMHGSINKTFGKGIGVYLMGSYNHSINDDDRTSYRESYMLSGNRYSYNVGDDRWRRHGFSLNGTVNCKINDKTYLNLQGSVNNSDSRSSAGQRTAVFNTNPELDIGAPFDGPAYDAVPVADRVNDDRSSSVSKNRSRNYSASLGISRRLNDAGSTLSFSISAGCGRSRNEAFSLSEIRYYQLLTATGADSVLFRNQYNRTPGSSRQFSAGLSFSQTFGQKFSLNAGYSYVINRESSERSTYDLSPFMDALPDRADTVLPLGYLQGYVDSLSNHSFSHTIGHQISVSLNYGDDHWRVNGGISVTPERRTLDQKTGLISGDTVRSSVSFMPMLNFRLYRDKFSVDFDYSGSTDQPSLSSLMRMTDNSNPLYITHGNPSLKASYRQDFRLSARLHKFNLAADLSYSNVYDEQTQAVFYNPETGVSEVCPVNVNGNWSASANLWLSHSIKKFRLLSRIGGSYSHQVALLNEGQSVEPEKSLTLGRSCNSRIDVMYMAANITLIADFGWRFSNPVNRLRGSRSYMRDYDLGLNGNIRFLKRFDVGGRVRYTLRNSSIAASGNDEQTILDLNCSWSFLKNEAMKLAFEWNDILNRKKSISRGASPNGVCEYRSHIIGRYFLFTLSYDFRHTR</sequence>
<evidence type="ECO:0000259" key="2">
    <source>
        <dbReference type="Pfam" id="PF14905"/>
    </source>
</evidence>
<dbReference type="SUPFAM" id="SSF56935">
    <property type="entry name" value="Porins"/>
    <property type="match status" value="1"/>
</dbReference>
<dbReference type="AlphaFoldDB" id="A0A2V1IP63"/>
<feature type="signal peptide" evidence="1">
    <location>
        <begin position="1"/>
        <end position="20"/>
    </location>
</feature>
<dbReference type="EMBL" id="PUEC01000016">
    <property type="protein sequence ID" value="PWB02047.1"/>
    <property type="molecule type" value="Genomic_DNA"/>
</dbReference>
<dbReference type="RefSeq" id="WP_107032427.1">
    <property type="nucleotide sequence ID" value="NZ_PUEC01000016.1"/>
</dbReference>
<dbReference type="GeneID" id="82526292"/>
<protein>
    <submittedName>
        <fullName evidence="3">Phage tail protein</fullName>
    </submittedName>
</protein>
<dbReference type="Proteomes" id="UP000244905">
    <property type="component" value="Unassembled WGS sequence"/>
</dbReference>
<dbReference type="Pfam" id="PF14905">
    <property type="entry name" value="OMP_b-brl_3"/>
    <property type="match status" value="1"/>
</dbReference>
<name>A0A2V1IP63_9BACT</name>
<feature type="domain" description="Outer membrane protein beta-barrel" evidence="2">
    <location>
        <begin position="559"/>
        <end position="854"/>
    </location>
</feature>
<dbReference type="InterPro" id="IPR041700">
    <property type="entry name" value="OMP_b-brl_3"/>
</dbReference>
<organism evidence="3 4">
    <name type="scientific">Duncaniella muris</name>
    <dbReference type="NCBI Taxonomy" id="2094150"/>
    <lineage>
        <taxon>Bacteria</taxon>
        <taxon>Pseudomonadati</taxon>
        <taxon>Bacteroidota</taxon>
        <taxon>Bacteroidia</taxon>
        <taxon>Bacteroidales</taxon>
        <taxon>Muribaculaceae</taxon>
        <taxon>Duncaniella</taxon>
    </lineage>
</organism>
<evidence type="ECO:0000313" key="3">
    <source>
        <dbReference type="EMBL" id="PWB02047.1"/>
    </source>
</evidence>
<keyword evidence="1" id="KW-0732">Signal</keyword>
<feature type="chain" id="PRO_5016022510" evidence="1">
    <location>
        <begin position="21"/>
        <end position="860"/>
    </location>
</feature>
<reference evidence="4" key="1">
    <citation type="submission" date="2018-02" db="EMBL/GenBank/DDBJ databases">
        <authorList>
            <person name="Clavel T."/>
            <person name="Strowig T."/>
        </authorList>
    </citation>
    <scope>NUCLEOTIDE SEQUENCE [LARGE SCALE GENOMIC DNA]</scope>
    <source>
        <strain evidence="4">DSM 103720</strain>
    </source>
</reference>
<keyword evidence="4" id="KW-1185">Reference proteome</keyword>
<proteinExistence type="predicted"/>
<evidence type="ECO:0000256" key="1">
    <source>
        <dbReference type="SAM" id="SignalP"/>
    </source>
</evidence>
<accession>A0A2V1IP63</accession>
<evidence type="ECO:0000313" key="4">
    <source>
        <dbReference type="Proteomes" id="UP000244905"/>
    </source>
</evidence>